<evidence type="ECO:0000256" key="3">
    <source>
        <dbReference type="ARBA" id="ARBA00022840"/>
    </source>
</evidence>
<dbReference type="Pfam" id="PF00391">
    <property type="entry name" value="PEP-utilizers"/>
    <property type="match status" value="1"/>
</dbReference>
<evidence type="ECO:0000259" key="4">
    <source>
        <dbReference type="Pfam" id="PF00391"/>
    </source>
</evidence>
<dbReference type="GO" id="GO:0005524">
    <property type="term" value="F:ATP binding"/>
    <property type="evidence" value="ECO:0007669"/>
    <property type="project" value="UniProtKB-KW"/>
</dbReference>
<organism evidence="5 6">
    <name type="scientific">Candidatus Kaiserbacteria bacterium RIFCSPHIGHO2_02_FULL_55_25</name>
    <dbReference type="NCBI Taxonomy" id="1798498"/>
    <lineage>
        <taxon>Bacteria</taxon>
        <taxon>Candidatus Kaiseribacteriota</taxon>
    </lineage>
</organism>
<comment type="similarity">
    <text evidence="1">Belongs to the PEP-utilizing enzyme family.</text>
</comment>
<dbReference type="InterPro" id="IPR008279">
    <property type="entry name" value="PEP-util_enz_mobile_dom"/>
</dbReference>
<dbReference type="GO" id="GO:0008986">
    <property type="term" value="F:pyruvate, water dikinase activity"/>
    <property type="evidence" value="ECO:0007669"/>
    <property type="project" value="InterPro"/>
</dbReference>
<dbReference type="Proteomes" id="UP000176914">
    <property type="component" value="Unassembled WGS sequence"/>
</dbReference>
<dbReference type="InterPro" id="IPR036637">
    <property type="entry name" value="Phosphohistidine_dom_sf"/>
</dbReference>
<keyword evidence="2" id="KW-0547">Nucleotide-binding</keyword>
<protein>
    <recommendedName>
        <fullName evidence="4">PEP-utilising enzyme mobile domain-containing protein</fullName>
    </recommendedName>
</protein>
<gene>
    <name evidence="5" type="ORF">A3C20_04055</name>
</gene>
<accession>A0A1F6E675</accession>
<dbReference type="PANTHER" id="PTHR43030">
    <property type="entry name" value="PHOSPHOENOLPYRUVATE SYNTHASE"/>
    <property type="match status" value="1"/>
</dbReference>
<feature type="domain" description="PEP-utilising enzyme mobile" evidence="4">
    <location>
        <begin position="276"/>
        <end position="346"/>
    </location>
</feature>
<evidence type="ECO:0000313" key="6">
    <source>
        <dbReference type="Proteomes" id="UP000176914"/>
    </source>
</evidence>
<evidence type="ECO:0000256" key="2">
    <source>
        <dbReference type="ARBA" id="ARBA00022741"/>
    </source>
</evidence>
<evidence type="ECO:0000313" key="5">
    <source>
        <dbReference type="EMBL" id="OGG69199.1"/>
    </source>
</evidence>
<name>A0A1F6E675_9BACT</name>
<dbReference type="AlphaFoldDB" id="A0A1F6E675"/>
<comment type="caution">
    <text evidence="5">The sequence shown here is derived from an EMBL/GenBank/DDBJ whole genome shotgun (WGS) entry which is preliminary data.</text>
</comment>
<dbReference type="PANTHER" id="PTHR43030:SF1">
    <property type="entry name" value="PHOSPHOENOLPYRUVATE SYNTHASE"/>
    <property type="match status" value="1"/>
</dbReference>
<dbReference type="Gene3D" id="3.50.30.10">
    <property type="entry name" value="Phosphohistidine domain"/>
    <property type="match status" value="1"/>
</dbReference>
<evidence type="ECO:0000256" key="1">
    <source>
        <dbReference type="ARBA" id="ARBA00007837"/>
    </source>
</evidence>
<proteinExistence type="inferred from homology"/>
<reference evidence="5 6" key="1">
    <citation type="journal article" date="2016" name="Nat. Commun.">
        <title>Thousands of microbial genomes shed light on interconnected biogeochemical processes in an aquifer system.</title>
        <authorList>
            <person name="Anantharaman K."/>
            <person name="Brown C.T."/>
            <person name="Hug L.A."/>
            <person name="Sharon I."/>
            <person name="Castelle C.J."/>
            <person name="Probst A.J."/>
            <person name="Thomas B.C."/>
            <person name="Singh A."/>
            <person name="Wilkins M.J."/>
            <person name="Karaoz U."/>
            <person name="Brodie E.L."/>
            <person name="Williams K.H."/>
            <person name="Hubbard S.S."/>
            <person name="Banfield J.F."/>
        </authorList>
    </citation>
    <scope>NUCLEOTIDE SEQUENCE [LARGE SCALE GENOMIC DNA]</scope>
</reference>
<dbReference type="EMBL" id="MFLL01000016">
    <property type="protein sequence ID" value="OGG69199.1"/>
    <property type="molecule type" value="Genomic_DNA"/>
</dbReference>
<sequence>MLTRGLFGKYDASVQKTFTRDFTLALVEIWARAESTKKKLWTDKVQPFLPFIVFEKKPFAVSCYMDERGVQWMKSELVESAKRDAAYVAHIEKELGDAYTHIERTYLSVETLSLAQLVPLLDDLENFWSWFEAGWWLWETMEEERRGFQLSASLLALRERTQDLVPRCERLIRVSLAALFPELGKNIIALGGDDIRSGVLPMTDELQQRMAGYYFTNGELFVGASKKDIESKFNIALEGADIPEHVSTVTGQTAFPGVVQGRVRIVYGPAQVASVENSDIIIAPMTLPDILPAMKKATAIVTDEGGVLCHAAIIARELKKPCVIGTRFATQVFKDGDMVEVNADNGIVRKL</sequence>
<keyword evidence="3" id="KW-0067">ATP-binding</keyword>
<dbReference type="InterPro" id="IPR006319">
    <property type="entry name" value="PEP_synth"/>
</dbReference>
<dbReference type="SUPFAM" id="SSF52009">
    <property type="entry name" value="Phosphohistidine domain"/>
    <property type="match status" value="1"/>
</dbReference>